<reference evidence="3" key="1">
    <citation type="journal article" date="2020" name="mSystems">
        <title>Genome- and Community-Level Interaction Insights into Carbon Utilization and Element Cycling Functions of Hydrothermarchaeota in Hydrothermal Sediment.</title>
        <authorList>
            <person name="Zhou Z."/>
            <person name="Liu Y."/>
            <person name="Xu W."/>
            <person name="Pan J."/>
            <person name="Luo Z.H."/>
            <person name="Li M."/>
        </authorList>
    </citation>
    <scope>NUCLEOTIDE SEQUENCE [LARGE SCALE GENOMIC DNA]</scope>
    <source>
        <strain evidence="3">SpSt-914</strain>
    </source>
</reference>
<proteinExistence type="predicted"/>
<dbReference type="PANTHER" id="PTHR33371">
    <property type="entry name" value="INTERMEMBRANE PHOSPHOLIPID TRANSPORT SYSTEM BINDING PROTEIN MLAD-RELATED"/>
    <property type="match status" value="1"/>
</dbReference>
<dbReference type="Pfam" id="PF02470">
    <property type="entry name" value="MlaD"/>
    <property type="match status" value="1"/>
</dbReference>
<feature type="domain" description="Mce/MlaD" evidence="2">
    <location>
        <begin position="44"/>
        <end position="120"/>
    </location>
</feature>
<keyword evidence="1" id="KW-1133">Transmembrane helix</keyword>
<evidence type="ECO:0000256" key="1">
    <source>
        <dbReference type="SAM" id="Phobius"/>
    </source>
</evidence>
<evidence type="ECO:0000259" key="2">
    <source>
        <dbReference type="Pfam" id="PF02470"/>
    </source>
</evidence>
<dbReference type="InterPro" id="IPR052336">
    <property type="entry name" value="MlaD_Phospholipid_Transporter"/>
</dbReference>
<keyword evidence="1" id="KW-0472">Membrane</keyword>
<dbReference type="InterPro" id="IPR003399">
    <property type="entry name" value="Mce/MlaD"/>
</dbReference>
<organism evidence="3">
    <name type="scientific">candidate division WOR-3 bacterium</name>
    <dbReference type="NCBI Taxonomy" id="2052148"/>
    <lineage>
        <taxon>Bacteria</taxon>
        <taxon>Bacteria division WOR-3</taxon>
    </lineage>
</organism>
<sequence length="253" mass="28701">MLRRRIMSSRARDLVVSVFVVLGLGVAIFGYFWFSGKWGLRHYRVVTVYFTEVSGLKPGDRVDVLGVTKGKVITSELISNNQVRVRLALAKDVSLHKDAQFAIRSLSYLGSDRYLAVNPGSGESADERGVFQGRNEVLDLESTFLKLDRLIGQVMPESLTAELRQTRAEIIQLVNLRLQGLDIAFTNTSRNIERLTALVDSLTLMLNRESTAGKLLTSPELYDELLTTSRELKELMSDIRNRPERYFQLRLFK</sequence>
<accession>A0A7V3PSX8</accession>
<dbReference type="PANTHER" id="PTHR33371:SF4">
    <property type="entry name" value="INTERMEMBRANE PHOSPHOLIPID TRANSPORT SYSTEM BINDING PROTEIN MLAD"/>
    <property type="match status" value="1"/>
</dbReference>
<keyword evidence="1" id="KW-0812">Transmembrane</keyword>
<dbReference type="EMBL" id="DTMZ01000051">
    <property type="protein sequence ID" value="HGD12929.1"/>
    <property type="molecule type" value="Genomic_DNA"/>
</dbReference>
<name>A0A7V3PSX8_UNCW3</name>
<protein>
    <submittedName>
        <fullName evidence="3">MCE family protein</fullName>
    </submittedName>
</protein>
<feature type="transmembrane region" description="Helical" evidence="1">
    <location>
        <begin position="12"/>
        <end position="34"/>
    </location>
</feature>
<gene>
    <name evidence="3" type="ORF">ENX16_02450</name>
</gene>
<evidence type="ECO:0000313" key="3">
    <source>
        <dbReference type="EMBL" id="HGD12929.1"/>
    </source>
</evidence>
<comment type="caution">
    <text evidence="3">The sequence shown here is derived from an EMBL/GenBank/DDBJ whole genome shotgun (WGS) entry which is preliminary data.</text>
</comment>
<dbReference type="AlphaFoldDB" id="A0A7V3PSX8"/>